<reference evidence="3" key="1">
    <citation type="submission" date="2020-02" db="EMBL/GenBank/DDBJ databases">
        <authorList>
            <person name="Meier V. D."/>
        </authorList>
    </citation>
    <scope>NUCLEOTIDE SEQUENCE</scope>
    <source>
        <strain evidence="3">AVDCRST_MAG49</strain>
    </source>
</reference>
<dbReference type="SMART" id="SM00873">
    <property type="entry name" value="B3_4"/>
    <property type="match status" value="1"/>
</dbReference>
<proteinExistence type="predicted"/>
<evidence type="ECO:0000259" key="2">
    <source>
        <dbReference type="SMART" id="SM00873"/>
    </source>
</evidence>
<accession>A0A6J4UF00</accession>
<dbReference type="InterPro" id="IPR005146">
    <property type="entry name" value="B3/B4_tRNA-bd"/>
</dbReference>
<gene>
    <name evidence="3" type="ORF">AVDCRST_MAG49-1557</name>
</gene>
<protein>
    <recommendedName>
        <fullName evidence="2">B3/B4 tRNA-binding domain-containing protein</fullName>
    </recommendedName>
</protein>
<dbReference type="SUPFAM" id="SSF56037">
    <property type="entry name" value="PheT/TilS domain"/>
    <property type="match status" value="1"/>
</dbReference>
<organism evidence="3">
    <name type="scientific">uncultured Thermomicrobiales bacterium</name>
    <dbReference type="NCBI Taxonomy" id="1645740"/>
    <lineage>
        <taxon>Bacteria</taxon>
        <taxon>Pseudomonadati</taxon>
        <taxon>Thermomicrobiota</taxon>
        <taxon>Thermomicrobia</taxon>
        <taxon>Thermomicrobiales</taxon>
        <taxon>environmental samples</taxon>
    </lineage>
</organism>
<dbReference type="PANTHER" id="PTHR39209">
    <property type="match status" value="1"/>
</dbReference>
<dbReference type="InterPro" id="IPR020825">
    <property type="entry name" value="Phe-tRNA_synthase-like_B3/B4"/>
</dbReference>
<name>A0A6J4UF00_9BACT</name>
<dbReference type="EMBL" id="CADCWG010000097">
    <property type="protein sequence ID" value="CAA9548437.1"/>
    <property type="molecule type" value="Genomic_DNA"/>
</dbReference>
<dbReference type="GO" id="GO:0003723">
    <property type="term" value="F:RNA binding"/>
    <property type="evidence" value="ECO:0007669"/>
    <property type="project" value="InterPro"/>
</dbReference>
<evidence type="ECO:0000256" key="1">
    <source>
        <dbReference type="SAM" id="MobiDB-lite"/>
    </source>
</evidence>
<feature type="domain" description="B3/B4 tRNA-binding" evidence="2">
    <location>
        <begin position="73"/>
        <end position="226"/>
    </location>
</feature>
<dbReference type="Gene3D" id="3.50.40.10">
    <property type="entry name" value="Phenylalanyl-trna Synthetase, Chain B, domain 3"/>
    <property type="match status" value="1"/>
</dbReference>
<dbReference type="Pfam" id="PF03483">
    <property type="entry name" value="B3_4"/>
    <property type="match status" value="1"/>
</dbReference>
<dbReference type="GO" id="GO:0004826">
    <property type="term" value="F:phenylalanine-tRNA ligase activity"/>
    <property type="evidence" value="ECO:0007669"/>
    <property type="project" value="InterPro"/>
</dbReference>
<sequence length="263" mass="27067">MRAGAARAAGEARVVVDASFWALFPEARIATVVVRGVDNSRGAEACASLLADAARATAGRVGDTEIGSHPAVAPWRDAYRAFGAKPSKYRSSIEGLLRSAAAGRLGSINPLVDIYNAVSLRHLLPCGGEDLGAVRGTVRLTRAAGDEAFVPLGSAEPQPPWPGEVIYRDDAGAICRCWNWREAERTKLSAATVDALLVLEALPPVGVDALRTAGEDLAALVGEHLGGTSELTVLGADRPEARFPAPAPGGSAGAAGARTGEKG</sequence>
<dbReference type="AlphaFoldDB" id="A0A6J4UF00"/>
<feature type="region of interest" description="Disordered" evidence="1">
    <location>
        <begin position="240"/>
        <end position="263"/>
    </location>
</feature>
<dbReference type="PANTHER" id="PTHR39209:SF2">
    <property type="entry name" value="CYTOPLASMIC PROTEIN"/>
    <property type="match status" value="1"/>
</dbReference>
<evidence type="ECO:0000313" key="3">
    <source>
        <dbReference type="EMBL" id="CAA9548437.1"/>
    </source>
</evidence>